<dbReference type="SUPFAM" id="SSF56112">
    <property type="entry name" value="Protein kinase-like (PK-like)"/>
    <property type="match status" value="1"/>
</dbReference>
<organism evidence="11 12">
    <name type="scientific">Acrasis kona</name>
    <dbReference type="NCBI Taxonomy" id="1008807"/>
    <lineage>
        <taxon>Eukaryota</taxon>
        <taxon>Discoba</taxon>
        <taxon>Heterolobosea</taxon>
        <taxon>Tetramitia</taxon>
        <taxon>Eutetramitia</taxon>
        <taxon>Acrasidae</taxon>
        <taxon>Acrasis</taxon>
    </lineage>
</organism>
<dbReference type="PANTHER" id="PTHR44167:SF23">
    <property type="entry name" value="CDC7 KINASE, ISOFORM A-RELATED"/>
    <property type="match status" value="1"/>
</dbReference>
<feature type="region of interest" description="Disordered" evidence="9">
    <location>
        <begin position="1"/>
        <end position="35"/>
    </location>
</feature>
<keyword evidence="11" id="KW-0132">Cell division</keyword>
<dbReference type="InterPro" id="IPR000719">
    <property type="entry name" value="Prot_kinase_dom"/>
</dbReference>
<proteinExistence type="inferred from homology"/>
<dbReference type="PROSITE" id="PS00108">
    <property type="entry name" value="PROTEIN_KINASE_ST"/>
    <property type="match status" value="1"/>
</dbReference>
<dbReference type="GO" id="GO:0044773">
    <property type="term" value="P:mitotic DNA damage checkpoint signaling"/>
    <property type="evidence" value="ECO:0007669"/>
    <property type="project" value="TreeGrafter"/>
</dbReference>
<evidence type="ECO:0000256" key="5">
    <source>
        <dbReference type="ARBA" id="ARBA00022777"/>
    </source>
</evidence>
<dbReference type="Gene3D" id="3.30.200.20">
    <property type="entry name" value="Phosphorylase Kinase, domain 1"/>
    <property type="match status" value="1"/>
</dbReference>
<comment type="caution">
    <text evidence="11">The sequence shown here is derived from an EMBL/GenBank/DDBJ whole genome shotgun (WGS) entry which is preliminary data.</text>
</comment>
<keyword evidence="5" id="KW-0418">Kinase</keyword>
<dbReference type="GO" id="GO:0004674">
    <property type="term" value="F:protein serine/threonine kinase activity"/>
    <property type="evidence" value="ECO:0007669"/>
    <property type="project" value="UniProtKB-KW"/>
</dbReference>
<dbReference type="Proteomes" id="UP001431209">
    <property type="component" value="Unassembled WGS sequence"/>
</dbReference>
<keyword evidence="4 7" id="KW-0547">Nucleotide-binding</keyword>
<keyword evidence="2 8" id="KW-0723">Serine/threonine-protein kinase</keyword>
<evidence type="ECO:0000256" key="3">
    <source>
        <dbReference type="ARBA" id="ARBA00022679"/>
    </source>
</evidence>
<dbReference type="GO" id="GO:0005524">
    <property type="term" value="F:ATP binding"/>
    <property type="evidence" value="ECO:0007669"/>
    <property type="project" value="UniProtKB-UniRule"/>
</dbReference>
<dbReference type="PROSITE" id="PS00107">
    <property type="entry name" value="PROTEIN_KINASE_ATP"/>
    <property type="match status" value="1"/>
</dbReference>
<dbReference type="EMBL" id="JAOPGA020001460">
    <property type="protein sequence ID" value="KAL0488665.1"/>
    <property type="molecule type" value="Genomic_DNA"/>
</dbReference>
<keyword evidence="6 7" id="KW-0067">ATP-binding</keyword>
<evidence type="ECO:0000256" key="1">
    <source>
        <dbReference type="ARBA" id="ARBA00012513"/>
    </source>
</evidence>
<evidence type="ECO:0000259" key="10">
    <source>
        <dbReference type="PROSITE" id="PS50011"/>
    </source>
</evidence>
<keyword evidence="12" id="KW-1185">Reference proteome</keyword>
<feature type="domain" description="Protein kinase" evidence="10">
    <location>
        <begin position="57"/>
        <end position="375"/>
    </location>
</feature>
<evidence type="ECO:0000256" key="6">
    <source>
        <dbReference type="ARBA" id="ARBA00022840"/>
    </source>
</evidence>
<dbReference type="PANTHER" id="PTHR44167">
    <property type="entry name" value="OVARIAN-SPECIFIC SERINE/THREONINE-PROTEIN KINASE LOK-RELATED"/>
    <property type="match status" value="1"/>
</dbReference>
<evidence type="ECO:0000313" key="12">
    <source>
        <dbReference type="Proteomes" id="UP001431209"/>
    </source>
</evidence>
<dbReference type="AlphaFoldDB" id="A0AAW2ZGW0"/>
<dbReference type="Pfam" id="PF00069">
    <property type="entry name" value="Pkinase"/>
    <property type="match status" value="1"/>
</dbReference>
<reference evidence="11 12" key="1">
    <citation type="submission" date="2024-03" db="EMBL/GenBank/DDBJ databases">
        <title>The Acrasis kona genome and developmental transcriptomes reveal deep origins of eukaryotic multicellular pathways.</title>
        <authorList>
            <person name="Sheikh S."/>
            <person name="Fu C.-J."/>
            <person name="Brown M.W."/>
            <person name="Baldauf S.L."/>
        </authorList>
    </citation>
    <scope>NUCLEOTIDE SEQUENCE [LARGE SCALE GENOMIC DNA]</scope>
    <source>
        <strain evidence="11 12">ATCC MYA-3509</strain>
    </source>
</reference>
<evidence type="ECO:0000313" key="11">
    <source>
        <dbReference type="EMBL" id="KAL0488665.1"/>
    </source>
</evidence>
<dbReference type="PROSITE" id="PS50011">
    <property type="entry name" value="PROTEIN_KINASE_DOM"/>
    <property type="match status" value="1"/>
</dbReference>
<dbReference type="GO" id="GO:0005634">
    <property type="term" value="C:nucleus"/>
    <property type="evidence" value="ECO:0007669"/>
    <property type="project" value="TreeGrafter"/>
</dbReference>
<dbReference type="InterPro" id="IPR008271">
    <property type="entry name" value="Ser/Thr_kinase_AS"/>
</dbReference>
<name>A0AAW2ZGW0_9EUKA</name>
<dbReference type="SMART" id="SM00220">
    <property type="entry name" value="S_TKc"/>
    <property type="match status" value="1"/>
</dbReference>
<dbReference type="EC" id="2.7.11.1" evidence="1"/>
<keyword evidence="3" id="KW-0808">Transferase</keyword>
<keyword evidence="11" id="KW-0131">Cell cycle</keyword>
<evidence type="ECO:0000256" key="2">
    <source>
        <dbReference type="ARBA" id="ARBA00022527"/>
    </source>
</evidence>
<evidence type="ECO:0000256" key="7">
    <source>
        <dbReference type="PROSITE-ProRule" id="PRU10141"/>
    </source>
</evidence>
<feature type="compositionally biased region" description="Low complexity" evidence="9">
    <location>
        <begin position="16"/>
        <end position="26"/>
    </location>
</feature>
<dbReference type="InterPro" id="IPR017441">
    <property type="entry name" value="Protein_kinase_ATP_BS"/>
</dbReference>
<protein>
    <recommendedName>
        <fullName evidence="1">non-specific serine/threonine protein kinase</fullName>
        <ecNumber evidence="1">2.7.11.1</ecNumber>
    </recommendedName>
</protein>
<dbReference type="Gene3D" id="1.10.510.10">
    <property type="entry name" value="Transferase(Phosphotransferase) domain 1"/>
    <property type="match status" value="1"/>
</dbReference>
<evidence type="ECO:0000256" key="8">
    <source>
        <dbReference type="RuleBase" id="RU000304"/>
    </source>
</evidence>
<evidence type="ECO:0000256" key="9">
    <source>
        <dbReference type="SAM" id="MobiDB-lite"/>
    </source>
</evidence>
<evidence type="ECO:0000256" key="4">
    <source>
        <dbReference type="ARBA" id="ARBA00022741"/>
    </source>
</evidence>
<sequence length="377" mass="43017">MKGSSEGSKHTLNVLSKSFSPKSSASMLPPVSPHKRKFEQVSQTKDNLSFSEYTQHFDMKREVGNGSFSVVYQAIKRVKLESRKPYYCIFKQVQDTSTCSHLKAGKHYALKRITCSQNAVNTMKEVKILYLLRGEQHIVKMEGGVRERDAVTLILDYVAHASFTTYFRCMVVATVRQFMYKLMVALRNVHKHNIVHRDVKPANCLFNPSSNEFVLTDFGLAEHTDNIKKQNRRNVGTRGFRAPELLLESNDYGCAVDVWSAGIILLSILSCRYPIFQSKENEAAVAEIIALFGEEEVKKLAKKLEKKILFFQNVDFDPPVITDVDSVKLLCKNLNSINPDLENYPDSVYDLLFQLLKVDPSERITAEEALNHEFFKQ</sequence>
<accession>A0AAW2ZGW0</accession>
<feature type="binding site" evidence="7">
    <location>
        <position position="91"/>
    </location>
    <ligand>
        <name>ATP</name>
        <dbReference type="ChEBI" id="CHEBI:30616"/>
    </ligand>
</feature>
<dbReference type="InterPro" id="IPR011009">
    <property type="entry name" value="Kinase-like_dom_sf"/>
</dbReference>
<gene>
    <name evidence="11" type="ORF">AKO1_008817</name>
</gene>
<comment type="similarity">
    <text evidence="8">Belongs to the protein kinase superfamily.</text>
</comment>
<dbReference type="GO" id="GO:0051301">
    <property type="term" value="P:cell division"/>
    <property type="evidence" value="ECO:0007669"/>
    <property type="project" value="UniProtKB-KW"/>
</dbReference>